<evidence type="ECO:0000256" key="2">
    <source>
        <dbReference type="SAM" id="Phobius"/>
    </source>
</evidence>
<keyword evidence="2" id="KW-0812">Transmembrane</keyword>
<dbReference type="AlphaFoldDB" id="A0A8H4A2N2"/>
<evidence type="ECO:0000256" key="1">
    <source>
        <dbReference type="SAM" id="MobiDB-lite"/>
    </source>
</evidence>
<name>A0A8H4A2N2_GIGMA</name>
<organism evidence="3 4">
    <name type="scientific">Gigaspora margarita</name>
    <dbReference type="NCBI Taxonomy" id="4874"/>
    <lineage>
        <taxon>Eukaryota</taxon>
        <taxon>Fungi</taxon>
        <taxon>Fungi incertae sedis</taxon>
        <taxon>Mucoromycota</taxon>
        <taxon>Glomeromycotina</taxon>
        <taxon>Glomeromycetes</taxon>
        <taxon>Diversisporales</taxon>
        <taxon>Gigasporaceae</taxon>
        <taxon>Gigaspora</taxon>
    </lineage>
</organism>
<protein>
    <submittedName>
        <fullName evidence="3">Uncharacterized protein</fullName>
    </submittedName>
</protein>
<reference evidence="3 4" key="1">
    <citation type="journal article" date="2019" name="Environ. Microbiol.">
        <title>At the nexus of three kingdoms: the genome of the mycorrhizal fungus Gigaspora margarita provides insights into plant, endobacterial and fungal interactions.</title>
        <authorList>
            <person name="Venice F."/>
            <person name="Ghignone S."/>
            <person name="Salvioli di Fossalunga A."/>
            <person name="Amselem J."/>
            <person name="Novero M."/>
            <person name="Xianan X."/>
            <person name="Sedzielewska Toro K."/>
            <person name="Morin E."/>
            <person name="Lipzen A."/>
            <person name="Grigoriev I.V."/>
            <person name="Henrissat B."/>
            <person name="Martin F.M."/>
            <person name="Bonfante P."/>
        </authorList>
    </citation>
    <scope>NUCLEOTIDE SEQUENCE [LARGE SCALE GENOMIC DNA]</scope>
    <source>
        <strain evidence="3 4">BEG34</strain>
    </source>
</reference>
<comment type="caution">
    <text evidence="3">The sequence shown here is derived from an EMBL/GenBank/DDBJ whole genome shotgun (WGS) entry which is preliminary data.</text>
</comment>
<dbReference type="EMBL" id="WTPW01002128">
    <property type="protein sequence ID" value="KAF0395993.1"/>
    <property type="molecule type" value="Genomic_DNA"/>
</dbReference>
<sequence length="237" mass="28184">MSKNLIHEQEQINDEQKQEKFPIHFYEQINDEQKIIYDLNKLNNLLNENQSLERTIFLCAFIGFATNIISAIWTFGGSDAAKLVLNYLTPIISGTSLLTFVKGFYNINKSKEDKNDKLYFEFPEKLVKLSLKGYPNDNKLNKNIKKIDRMNQELRILKKENEKDEKENEKKEENEKENEKKEKENKKNEEKKEKKVKKILIIIYNDVFTFKTILTSKEKDLIWHNLNGLKLEYELNI</sequence>
<feature type="region of interest" description="Disordered" evidence="1">
    <location>
        <begin position="158"/>
        <end position="189"/>
    </location>
</feature>
<keyword evidence="4" id="KW-1185">Reference proteome</keyword>
<feature type="transmembrane region" description="Helical" evidence="2">
    <location>
        <begin position="87"/>
        <end position="105"/>
    </location>
</feature>
<feature type="transmembrane region" description="Helical" evidence="2">
    <location>
        <begin position="55"/>
        <end position="75"/>
    </location>
</feature>
<dbReference type="Proteomes" id="UP000439903">
    <property type="component" value="Unassembled WGS sequence"/>
</dbReference>
<keyword evidence="2" id="KW-1133">Transmembrane helix</keyword>
<evidence type="ECO:0000313" key="3">
    <source>
        <dbReference type="EMBL" id="KAF0395993.1"/>
    </source>
</evidence>
<keyword evidence="2" id="KW-0472">Membrane</keyword>
<evidence type="ECO:0000313" key="4">
    <source>
        <dbReference type="Proteomes" id="UP000439903"/>
    </source>
</evidence>
<proteinExistence type="predicted"/>
<gene>
    <name evidence="3" type="ORF">F8M41_010154</name>
</gene>
<accession>A0A8H4A2N2</accession>